<proteinExistence type="predicted"/>
<comment type="caution">
    <text evidence="1">The sequence shown here is derived from an EMBL/GenBank/DDBJ whole genome shotgun (WGS) entry which is preliminary data.</text>
</comment>
<evidence type="ECO:0000313" key="1">
    <source>
        <dbReference type="EMBL" id="MFC6764767.1"/>
    </source>
</evidence>
<dbReference type="AlphaFoldDB" id="A0ABD5SIE0"/>
<dbReference type="Proteomes" id="UP001596383">
    <property type="component" value="Unassembled WGS sequence"/>
</dbReference>
<sequence length="68" mass="8080">MRTEDDSDENLSQYDRLACSFDEFAKNERSGERDPYREEDVNVRHSPLLYAKRDKSASVAHDERYFCD</sequence>
<dbReference type="EMBL" id="JBHSWV010000098">
    <property type="protein sequence ID" value="MFC6764767.1"/>
    <property type="molecule type" value="Genomic_DNA"/>
</dbReference>
<name>A0ABD5SIE0_9EURY</name>
<evidence type="ECO:0000313" key="2">
    <source>
        <dbReference type="Proteomes" id="UP001596383"/>
    </source>
</evidence>
<organism evidence="1 2">
    <name type="scientific">Natrinema soli</name>
    <dbReference type="NCBI Taxonomy" id="1930624"/>
    <lineage>
        <taxon>Archaea</taxon>
        <taxon>Methanobacteriati</taxon>
        <taxon>Methanobacteriota</taxon>
        <taxon>Stenosarchaea group</taxon>
        <taxon>Halobacteria</taxon>
        <taxon>Halobacteriales</taxon>
        <taxon>Natrialbaceae</taxon>
        <taxon>Natrinema</taxon>
    </lineage>
</organism>
<gene>
    <name evidence="1" type="ORF">ACFQE6_06940</name>
</gene>
<keyword evidence="2" id="KW-1185">Reference proteome</keyword>
<accession>A0ABD5SIE0</accession>
<protein>
    <submittedName>
        <fullName evidence="1">Uncharacterized protein</fullName>
    </submittedName>
</protein>
<reference evidence="1 2" key="1">
    <citation type="journal article" date="2019" name="Int. J. Syst. Evol. Microbiol.">
        <title>The Global Catalogue of Microorganisms (GCM) 10K type strain sequencing project: providing services to taxonomists for standard genome sequencing and annotation.</title>
        <authorList>
            <consortium name="The Broad Institute Genomics Platform"/>
            <consortium name="The Broad Institute Genome Sequencing Center for Infectious Disease"/>
            <person name="Wu L."/>
            <person name="Ma J."/>
        </authorList>
    </citation>
    <scope>NUCLEOTIDE SEQUENCE [LARGE SCALE GENOMIC DNA]</scope>
    <source>
        <strain evidence="1 2">LMG 29247</strain>
    </source>
</reference>